<accession>A0A2I2K956</accession>
<dbReference type="Gene3D" id="3.40.50.1700">
    <property type="entry name" value="Glycoside hydrolase family 3 C-terminal domain"/>
    <property type="match status" value="1"/>
</dbReference>
<dbReference type="InterPro" id="IPR026891">
    <property type="entry name" value="Fn3-like"/>
</dbReference>
<keyword evidence="2 5" id="KW-0378">Hydrolase</keyword>
<dbReference type="FunFam" id="2.60.40.10:FF:000495">
    <property type="entry name" value="Periplasmic beta-glucosidase"/>
    <property type="match status" value="1"/>
</dbReference>
<protein>
    <submittedName>
        <fullName evidence="5">Beta-glucosidase</fullName>
        <ecNumber evidence="5">3.2.1.21</ecNumber>
    </submittedName>
</protein>
<dbReference type="InterPro" id="IPR036962">
    <property type="entry name" value="Glyco_hydro_3_N_sf"/>
</dbReference>
<dbReference type="InterPro" id="IPR002772">
    <property type="entry name" value="Glyco_hydro_3_C"/>
</dbReference>
<dbReference type="InterPro" id="IPR017853">
    <property type="entry name" value="GH"/>
</dbReference>
<dbReference type="Gene3D" id="3.20.20.300">
    <property type="entry name" value="Glycoside hydrolase, family 3, N-terminal domain"/>
    <property type="match status" value="1"/>
</dbReference>
<dbReference type="GO" id="GO:0008422">
    <property type="term" value="F:beta-glucosidase activity"/>
    <property type="evidence" value="ECO:0007669"/>
    <property type="project" value="UniProtKB-EC"/>
</dbReference>
<dbReference type="EC" id="3.2.1.21" evidence="5"/>
<reference evidence="5" key="2">
    <citation type="submission" date="2017-12" db="EMBL/GenBank/DDBJ databases">
        <title>Two new gene clusters involved in the degradation of lignocelluloses from the fecal microbiota of Tunisian dromedary.</title>
        <authorList>
            <person name="Rihab A."/>
            <person name="Elisabeth L."/>
            <person name="Gabrielle P.-V."/>
            <person name="Sahar T."/>
            <person name="Monia M."/>
            <person name="Fatma E."/>
            <person name="Samir B."/>
        </authorList>
    </citation>
    <scope>NUCLEOTIDE SEQUENCE</scope>
</reference>
<dbReference type="InterPro" id="IPR013783">
    <property type="entry name" value="Ig-like_fold"/>
</dbReference>
<dbReference type="InterPro" id="IPR050288">
    <property type="entry name" value="Cellulose_deg_GH3"/>
</dbReference>
<dbReference type="GO" id="GO:0005975">
    <property type="term" value="P:carbohydrate metabolic process"/>
    <property type="evidence" value="ECO:0007669"/>
    <property type="project" value="InterPro"/>
</dbReference>
<organism evidence="5">
    <name type="scientific">feces metagenome</name>
    <dbReference type="NCBI Taxonomy" id="1861841"/>
    <lineage>
        <taxon>unclassified sequences</taxon>
        <taxon>metagenomes</taxon>
        <taxon>organismal metagenomes</taxon>
    </lineage>
</organism>
<dbReference type="Pfam" id="PF00933">
    <property type="entry name" value="Glyco_hydro_3"/>
    <property type="match status" value="1"/>
</dbReference>
<proteinExistence type="inferred from homology"/>
<reference evidence="5" key="1">
    <citation type="submission" date="2017-02" db="EMBL/GenBank/DDBJ databases">
        <authorList>
            <person name="Peterson S.W."/>
        </authorList>
    </citation>
    <scope>NUCLEOTIDE SEQUENCE</scope>
</reference>
<evidence type="ECO:0000313" key="5">
    <source>
        <dbReference type="EMBL" id="SJX74207.1"/>
    </source>
</evidence>
<keyword evidence="5" id="KW-0326">Glycosidase</keyword>
<evidence type="ECO:0000259" key="4">
    <source>
        <dbReference type="SMART" id="SM01217"/>
    </source>
</evidence>
<evidence type="ECO:0000256" key="3">
    <source>
        <dbReference type="ARBA" id="ARBA00023277"/>
    </source>
</evidence>
<feature type="domain" description="Fibronectin type III-like" evidence="4">
    <location>
        <begin position="664"/>
        <end position="734"/>
    </location>
</feature>
<evidence type="ECO:0000256" key="1">
    <source>
        <dbReference type="ARBA" id="ARBA00005336"/>
    </source>
</evidence>
<dbReference type="PANTHER" id="PTHR42715">
    <property type="entry name" value="BETA-GLUCOSIDASE"/>
    <property type="match status" value="1"/>
</dbReference>
<dbReference type="InterPro" id="IPR019800">
    <property type="entry name" value="Glyco_hydro_3_AS"/>
</dbReference>
<dbReference type="PROSITE" id="PS00775">
    <property type="entry name" value="GLYCOSYL_HYDROL_F3"/>
    <property type="match status" value="1"/>
</dbReference>
<dbReference type="InterPro" id="IPR001764">
    <property type="entry name" value="Glyco_hydro_3_N"/>
</dbReference>
<evidence type="ECO:0000256" key="2">
    <source>
        <dbReference type="ARBA" id="ARBA00022801"/>
    </source>
</evidence>
<dbReference type="Pfam" id="PF01915">
    <property type="entry name" value="Glyco_hydro_3_C"/>
    <property type="match status" value="1"/>
</dbReference>
<dbReference type="PANTHER" id="PTHR42715:SF10">
    <property type="entry name" value="BETA-GLUCOSIDASE"/>
    <property type="match status" value="1"/>
</dbReference>
<dbReference type="Pfam" id="PF14310">
    <property type="entry name" value="Fn3-like"/>
    <property type="match status" value="1"/>
</dbReference>
<dbReference type="SMART" id="SM01217">
    <property type="entry name" value="Fn3_like"/>
    <property type="match status" value="1"/>
</dbReference>
<dbReference type="InterPro" id="IPR036881">
    <property type="entry name" value="Glyco_hydro_3_C_sf"/>
</dbReference>
<dbReference type="AlphaFoldDB" id="A0A2I2K956"/>
<dbReference type="PRINTS" id="PR00133">
    <property type="entry name" value="GLHYDRLASE3"/>
</dbReference>
<dbReference type="SUPFAM" id="SSF51445">
    <property type="entry name" value="(Trans)glycosidases"/>
    <property type="match status" value="1"/>
</dbReference>
<comment type="similarity">
    <text evidence="1">Belongs to the glycosyl hydrolase 3 family.</text>
</comment>
<sequence length="745" mass="81952">MILAAAAVAVYCCTSPMSPQDRLTVNDEKINGIIAQMTLEEKVEMLHSKTNMSSEGVPRLGIQDIKYTDGPFGIREENGDGFRPLGWKLDSATYFPTGSALAATWSPELAYKNGQAMGVEARLRGKDIILGPAINIQRLPVGGRTYEYLSEDPVLSARLSVEYTKGTQDAGTAVCLKHFALNNQETDRGSVDVIADERTMREIYLRPFEAAIREAGAMCVMPAYNKVNGFYCSENEHLLNEILRGEWGFKGMTVSDWGGTHSTMGAAMHGLCVQMTGDHYLGQPLIDSVRNGAVPEEVVDAKVREILRLRFAIEPVPEDVANTVMTSQPESQRTAYEIAQKSIVLLKNEGKVLPMKKDVKKIAVIGQNAVLTTANGGVGAGVKTLYEISPLEGIQARAGDNIEVMYAPGYKTFRGGRRNQDAPMDPLLAAAIDEPADPDLLAEAVAIAKEADIVLFFGGTNKQIETEGSDRQNIMLPTGQEEIVKALYEVNSNLATIIISGGPCDLRVLDNYSPAIVQGWWNGMEGGKALAEVLFGDIAPSGKLPFTFPLKLEDSPAYAMGNFPIKNPGRDLFTLMYRRDATGLSRDEIRKMIASLPAPESRYTEGILVGYRWFDTKQVPVMYAFGHGLSYVDFAYGPLKSRKKRDEIQVTFTLENQGDMVADEVAQLYVRRIDSAVERPFKELEAFKRVTLSAGEKKEVILTFPIEELCHWDVNSNGWVLEKGKIEILVGSASDDIRQTIMMNI</sequence>
<dbReference type="EMBL" id="LT796703">
    <property type="protein sequence ID" value="SJX74207.1"/>
    <property type="molecule type" value="Genomic_DNA"/>
</dbReference>
<dbReference type="Gene3D" id="2.60.40.10">
    <property type="entry name" value="Immunoglobulins"/>
    <property type="match status" value="1"/>
</dbReference>
<dbReference type="SUPFAM" id="SSF52279">
    <property type="entry name" value="Beta-D-glucan exohydrolase, C-terminal domain"/>
    <property type="match status" value="1"/>
</dbReference>
<keyword evidence="3" id="KW-0119">Carbohydrate metabolism</keyword>
<name>A0A2I2K956_9ZZZZ</name>